<sequence>MFANPVDDLQATLRELAATRDEGEIRAGLGTVIAGLDAQASLVSRPFEVTYLWLIVKMQALCNALAERTDTDRVIETVHRLATELADALG</sequence>
<dbReference type="EMBL" id="BSTI01000015">
    <property type="protein sequence ID" value="GLY69243.1"/>
    <property type="molecule type" value="Genomic_DNA"/>
</dbReference>
<proteinExistence type="predicted"/>
<comment type="caution">
    <text evidence="1">The sequence shown here is derived from an EMBL/GenBank/DDBJ whole genome shotgun (WGS) entry which is preliminary data.</text>
</comment>
<accession>A0A9W6R4S1</accession>
<dbReference type="AlphaFoldDB" id="A0A9W6R4S1"/>
<name>A0A9W6R4S1_9PSEU</name>
<reference evidence="1" key="1">
    <citation type="submission" date="2023-03" db="EMBL/GenBank/DDBJ databases">
        <title>Amycolatopsis taiwanensis NBRC 103393.</title>
        <authorList>
            <person name="Ichikawa N."/>
            <person name="Sato H."/>
            <person name="Tonouchi N."/>
        </authorList>
    </citation>
    <scope>NUCLEOTIDE SEQUENCE</scope>
    <source>
        <strain evidence="1">NBRC 103393</strain>
    </source>
</reference>
<dbReference type="Proteomes" id="UP001165136">
    <property type="component" value="Unassembled WGS sequence"/>
</dbReference>
<evidence type="ECO:0000313" key="1">
    <source>
        <dbReference type="EMBL" id="GLY69243.1"/>
    </source>
</evidence>
<evidence type="ECO:0000313" key="2">
    <source>
        <dbReference type="Proteomes" id="UP001165136"/>
    </source>
</evidence>
<keyword evidence="2" id="KW-1185">Reference proteome</keyword>
<dbReference type="RefSeq" id="WP_027946088.1">
    <property type="nucleotide sequence ID" value="NZ_BSTI01000015.1"/>
</dbReference>
<organism evidence="1 2">
    <name type="scientific">Amycolatopsis taiwanensis</name>
    <dbReference type="NCBI Taxonomy" id="342230"/>
    <lineage>
        <taxon>Bacteria</taxon>
        <taxon>Bacillati</taxon>
        <taxon>Actinomycetota</taxon>
        <taxon>Actinomycetes</taxon>
        <taxon>Pseudonocardiales</taxon>
        <taxon>Pseudonocardiaceae</taxon>
        <taxon>Amycolatopsis</taxon>
    </lineage>
</organism>
<protein>
    <submittedName>
        <fullName evidence="1">Uncharacterized protein</fullName>
    </submittedName>
</protein>
<gene>
    <name evidence="1" type="ORF">Atai01_58620</name>
</gene>